<dbReference type="AlphaFoldDB" id="A0A1V3X3K2"/>
<evidence type="ECO:0000313" key="3">
    <source>
        <dbReference type="EMBL" id="OOK73672.1"/>
    </source>
</evidence>
<evidence type="ECO:0000256" key="1">
    <source>
        <dbReference type="ARBA" id="ARBA00010652"/>
    </source>
</evidence>
<comment type="similarity">
    <text evidence="1">Belongs to the mycobacterial PPE family.</text>
</comment>
<dbReference type="PANTHER" id="PTHR46766">
    <property type="entry name" value="GLUTAMINE-RICH PROTEIN 2"/>
    <property type="match status" value="1"/>
</dbReference>
<feature type="domain" description="PPE" evidence="2">
    <location>
        <begin position="31"/>
        <end position="82"/>
    </location>
</feature>
<protein>
    <submittedName>
        <fullName evidence="3">PPE family protein</fullName>
    </submittedName>
</protein>
<dbReference type="Pfam" id="PF00823">
    <property type="entry name" value="PPE"/>
    <property type="match status" value="1"/>
</dbReference>
<dbReference type="SUPFAM" id="SSF140459">
    <property type="entry name" value="PE/PPE dimer-like"/>
    <property type="match status" value="1"/>
</dbReference>
<evidence type="ECO:0000313" key="4">
    <source>
        <dbReference type="Proteomes" id="UP000189229"/>
    </source>
</evidence>
<sequence>MHALQPGTDASHELFRVAAGDQLAADVCRRGAQPMLAAATAWGSLADELQAAASSFTTVTSGLANGAWQGPAAAAMAAAAAPTPVG</sequence>
<evidence type="ECO:0000259" key="2">
    <source>
        <dbReference type="Pfam" id="PF00823"/>
    </source>
</evidence>
<dbReference type="Proteomes" id="UP000189229">
    <property type="component" value="Unassembled WGS sequence"/>
</dbReference>
<dbReference type="PANTHER" id="PTHR46766:SF1">
    <property type="entry name" value="GLUTAMINE-RICH PROTEIN 2"/>
    <property type="match status" value="1"/>
</dbReference>
<gene>
    <name evidence="3" type="ORF">BZL30_5197</name>
</gene>
<organism evidence="3 4">
    <name type="scientific">Mycobacterium kansasii</name>
    <dbReference type="NCBI Taxonomy" id="1768"/>
    <lineage>
        <taxon>Bacteria</taxon>
        <taxon>Bacillati</taxon>
        <taxon>Actinomycetota</taxon>
        <taxon>Actinomycetes</taxon>
        <taxon>Mycobacteriales</taxon>
        <taxon>Mycobacteriaceae</taxon>
        <taxon>Mycobacterium</taxon>
    </lineage>
</organism>
<dbReference type="GO" id="GO:0052572">
    <property type="term" value="P:response to host immune response"/>
    <property type="evidence" value="ECO:0007669"/>
    <property type="project" value="TreeGrafter"/>
</dbReference>
<dbReference type="Gene3D" id="1.20.1260.20">
    <property type="entry name" value="PPE superfamily"/>
    <property type="match status" value="1"/>
</dbReference>
<reference evidence="3 4" key="1">
    <citation type="submission" date="2017-02" db="EMBL/GenBank/DDBJ databases">
        <title>Complete genome sequences of Mycobacterium kansasii strains isolated from rhesus macaques.</title>
        <authorList>
            <person name="Panda A."/>
            <person name="Nagaraj S."/>
            <person name="Zhao X."/>
            <person name="Tettelin H."/>
            <person name="Detolla L.J."/>
        </authorList>
    </citation>
    <scope>NUCLEOTIDE SEQUENCE [LARGE SCALE GENOMIC DNA]</scope>
    <source>
        <strain evidence="3 4">11-3813</strain>
    </source>
</reference>
<accession>A0A1V3X3K2</accession>
<comment type="caution">
    <text evidence="3">The sequence shown here is derived from an EMBL/GenBank/DDBJ whole genome shotgun (WGS) entry which is preliminary data.</text>
</comment>
<dbReference type="InterPro" id="IPR000030">
    <property type="entry name" value="PPE_dom"/>
</dbReference>
<dbReference type="InterPro" id="IPR038332">
    <property type="entry name" value="PPE_sf"/>
</dbReference>
<dbReference type="EMBL" id="MVBM01000004">
    <property type="protein sequence ID" value="OOK73672.1"/>
    <property type="molecule type" value="Genomic_DNA"/>
</dbReference>
<proteinExistence type="inferred from homology"/>
<name>A0A1V3X3K2_MYCKA</name>